<dbReference type="Proteomes" id="UP001381174">
    <property type="component" value="Unassembled WGS sequence"/>
</dbReference>
<evidence type="ECO:0000256" key="1">
    <source>
        <dbReference type="ARBA" id="ARBA00022723"/>
    </source>
</evidence>
<dbReference type="InterPro" id="IPR040442">
    <property type="entry name" value="Pyrv_kinase-like_dom_sf"/>
</dbReference>
<dbReference type="EMBL" id="JBBBNY010000012">
    <property type="protein sequence ID" value="MEI7037827.1"/>
    <property type="molecule type" value="Genomic_DNA"/>
</dbReference>
<dbReference type="SUPFAM" id="SSF51621">
    <property type="entry name" value="Phosphoenolpyruvate/pyruvate domain"/>
    <property type="match status" value="1"/>
</dbReference>
<dbReference type="PANTHER" id="PTHR42905">
    <property type="entry name" value="PHOSPHOENOLPYRUVATE CARBOXYLASE"/>
    <property type="match status" value="1"/>
</dbReference>
<comment type="caution">
    <text evidence="2">The sequence shown here is derived from an EMBL/GenBank/DDBJ whole genome shotgun (WGS) entry which is preliminary data.</text>
</comment>
<dbReference type="GO" id="GO:0016829">
    <property type="term" value="F:lyase activity"/>
    <property type="evidence" value="ECO:0007669"/>
    <property type="project" value="UniProtKB-KW"/>
</dbReference>
<keyword evidence="2" id="KW-0456">Lyase</keyword>
<dbReference type="RefSeq" id="WP_336808465.1">
    <property type="nucleotide sequence ID" value="NZ_JBBBNY010000012.1"/>
</dbReference>
<evidence type="ECO:0000313" key="3">
    <source>
        <dbReference type="Proteomes" id="UP001381174"/>
    </source>
</evidence>
<reference evidence="2 3" key="1">
    <citation type="journal article" date="2014" name="Int. J. Syst. Evol. Microbiol.">
        <title>Fulvimonas yonginensis sp. nov., isolated from greenhouse soil, and emended description of the genus Fulvimonas.</title>
        <authorList>
            <person name="Ahn J.H."/>
            <person name="Kim S.J."/>
            <person name="Weon H.Y."/>
            <person name="Hong S.B."/>
            <person name="Seok S.J."/>
            <person name="Kwon S.W."/>
        </authorList>
    </citation>
    <scope>NUCLEOTIDE SEQUENCE [LARGE SCALE GENOMIC DNA]</scope>
    <source>
        <strain evidence="2 3">KACC 16952</strain>
    </source>
</reference>
<accession>A0ABU8JFJ6</accession>
<dbReference type="InterPro" id="IPR015813">
    <property type="entry name" value="Pyrv/PenolPyrv_kinase-like_dom"/>
</dbReference>
<gene>
    <name evidence="2" type="ORF">WAT24_13745</name>
</gene>
<organism evidence="2 3">
    <name type="scientific">Fulvimonas yonginensis</name>
    <dbReference type="NCBI Taxonomy" id="1495200"/>
    <lineage>
        <taxon>Bacteria</taxon>
        <taxon>Pseudomonadati</taxon>
        <taxon>Pseudomonadota</taxon>
        <taxon>Gammaproteobacteria</taxon>
        <taxon>Lysobacterales</taxon>
        <taxon>Rhodanobacteraceae</taxon>
        <taxon>Fulvimonas</taxon>
    </lineage>
</organism>
<name>A0ABU8JFJ6_9GAMM</name>
<sequence>MLAPTHRKGSPPSQAGACSREAEAATWAVDPIPQGVLMSAREKAEQFAALHVRGRPLVLCNAWDAGSARAVADAGASAIATSSWSVAAAQGYADGEKLPLDVALQVYERIAMATRLPLTVDFESGYATEPERVAEHLGGLLDIGVAGINFEDRAAAGGLHAIAQQQARLRAIRARADAAGLPLFVNARTDLFLQSPAAEHAGLLPAAIERAAAYAEAGASGFFVPGLVAEELIAELCAGVALPVNVMVMPMLPSAARLAQLGVARISHGPAPYLRVMEALRGYAADCCAVAG</sequence>
<dbReference type="Pfam" id="PF13714">
    <property type="entry name" value="PEP_mutase"/>
    <property type="match status" value="1"/>
</dbReference>
<dbReference type="InterPro" id="IPR039556">
    <property type="entry name" value="ICL/PEPM"/>
</dbReference>
<dbReference type="PANTHER" id="PTHR42905:SF16">
    <property type="entry name" value="CARBOXYPHOSPHONOENOLPYRUVATE PHOSPHONOMUTASE-LIKE PROTEIN (AFU_ORTHOLOGUE AFUA_5G07230)"/>
    <property type="match status" value="1"/>
</dbReference>
<protein>
    <submittedName>
        <fullName evidence="2">Isocitrate lyase/phosphoenolpyruvate mutase family protein</fullName>
    </submittedName>
</protein>
<keyword evidence="1" id="KW-0479">Metal-binding</keyword>
<dbReference type="Gene3D" id="3.20.20.60">
    <property type="entry name" value="Phosphoenolpyruvate-binding domains"/>
    <property type="match status" value="1"/>
</dbReference>
<dbReference type="CDD" id="cd00377">
    <property type="entry name" value="ICL_PEPM"/>
    <property type="match status" value="1"/>
</dbReference>
<keyword evidence="3" id="KW-1185">Reference proteome</keyword>
<evidence type="ECO:0000313" key="2">
    <source>
        <dbReference type="EMBL" id="MEI7037827.1"/>
    </source>
</evidence>
<proteinExistence type="predicted"/>